<accession>A0A7C4PHN0</accession>
<dbReference type="InterPro" id="IPR011611">
    <property type="entry name" value="PfkB_dom"/>
</dbReference>
<comment type="caution">
    <text evidence="5">The sequence shown here is derived from an EMBL/GenBank/DDBJ whole genome shotgun (WGS) entry which is preliminary data.</text>
</comment>
<evidence type="ECO:0000256" key="1">
    <source>
        <dbReference type="ARBA" id="ARBA00010688"/>
    </source>
</evidence>
<keyword evidence="3 5" id="KW-0418">Kinase</keyword>
<dbReference type="Gene3D" id="3.40.1190.20">
    <property type="match status" value="1"/>
</dbReference>
<dbReference type="PANTHER" id="PTHR43085:SF57">
    <property type="entry name" value="CARBOHYDRATE KINASE PFKB DOMAIN-CONTAINING PROTEIN"/>
    <property type="match status" value="1"/>
</dbReference>
<keyword evidence="2" id="KW-0808">Transferase</keyword>
<dbReference type="PANTHER" id="PTHR43085">
    <property type="entry name" value="HEXOKINASE FAMILY MEMBER"/>
    <property type="match status" value="1"/>
</dbReference>
<evidence type="ECO:0000259" key="4">
    <source>
        <dbReference type="Pfam" id="PF00294"/>
    </source>
</evidence>
<evidence type="ECO:0000256" key="2">
    <source>
        <dbReference type="ARBA" id="ARBA00022679"/>
    </source>
</evidence>
<name>A0A7C4PHN0_9CHLR</name>
<feature type="domain" description="Carbohydrate kinase PfkB" evidence="4">
    <location>
        <begin position="7"/>
        <end position="355"/>
    </location>
</feature>
<evidence type="ECO:0000256" key="3">
    <source>
        <dbReference type="ARBA" id="ARBA00022777"/>
    </source>
</evidence>
<organism evidence="5">
    <name type="scientific">Anaerolinea thermolimosa</name>
    <dbReference type="NCBI Taxonomy" id="229919"/>
    <lineage>
        <taxon>Bacteria</taxon>
        <taxon>Bacillati</taxon>
        <taxon>Chloroflexota</taxon>
        <taxon>Anaerolineae</taxon>
        <taxon>Anaerolineales</taxon>
        <taxon>Anaerolineaceae</taxon>
        <taxon>Anaerolinea</taxon>
    </lineage>
</organism>
<dbReference type="EMBL" id="DSYK01000598">
    <property type="protein sequence ID" value="HGS22581.1"/>
    <property type="molecule type" value="Genomic_DNA"/>
</dbReference>
<sequence>MDACVAVVVGHICLDIIPTMDHLPEGKLSNLLQPGHLLITGPATFSTGGPVSNTGLALHKLGISTRLIAKIGQDPLGRIVREIIEHFDPALSAGLVVDEKSPTSYSIILSAPGVDRVFLHCPGANDTFGVEDVDYALLEKARLMHFGYPPVMQRMYQNEGRELVDLFRRAKETGVTTSLDMTYPDADTEGGRANWLKIFEQLLPYVDVFLPSFDELFFMLQRERFLRLREKTPDGNMQGEITSQRLAEFSSSLLQMGVKMAVIKLGDRGLYLRTADLSSLQKMGRAAPTIPLDWAERELWSACYKTRVVGTTGAGDATIAGFLSALLRGFSPTEAVKIAVAVGACNVEAADALSGLRTWEETLGRIEAGWDHLPLQLDEPGWREVEPGLWERRVSLRLENDDLE</sequence>
<proteinExistence type="inferred from homology"/>
<dbReference type="InterPro" id="IPR050306">
    <property type="entry name" value="PfkB_Carbo_kinase"/>
</dbReference>
<gene>
    <name evidence="5" type="ORF">ENT37_12050</name>
</gene>
<protein>
    <submittedName>
        <fullName evidence="5">Carbohydrate kinase family protein</fullName>
    </submittedName>
</protein>
<comment type="similarity">
    <text evidence="1">Belongs to the carbohydrate kinase PfkB family.</text>
</comment>
<dbReference type="Pfam" id="PF00294">
    <property type="entry name" value="PfkB"/>
    <property type="match status" value="1"/>
</dbReference>
<reference evidence="5" key="1">
    <citation type="journal article" date="2020" name="mSystems">
        <title>Genome- and Community-Level Interaction Insights into Carbon Utilization and Element Cycling Functions of Hydrothermarchaeota in Hydrothermal Sediment.</title>
        <authorList>
            <person name="Zhou Z."/>
            <person name="Liu Y."/>
            <person name="Xu W."/>
            <person name="Pan J."/>
            <person name="Luo Z.H."/>
            <person name="Li M."/>
        </authorList>
    </citation>
    <scope>NUCLEOTIDE SEQUENCE [LARGE SCALE GENOMIC DNA]</scope>
    <source>
        <strain evidence="5">SpSt-573</strain>
    </source>
</reference>
<dbReference type="InterPro" id="IPR029056">
    <property type="entry name" value="Ribokinase-like"/>
</dbReference>
<dbReference type="AlphaFoldDB" id="A0A7C4PHN0"/>
<evidence type="ECO:0000313" key="5">
    <source>
        <dbReference type="EMBL" id="HGS22581.1"/>
    </source>
</evidence>
<dbReference type="SUPFAM" id="SSF53613">
    <property type="entry name" value="Ribokinase-like"/>
    <property type="match status" value="1"/>
</dbReference>
<dbReference type="GO" id="GO:0016301">
    <property type="term" value="F:kinase activity"/>
    <property type="evidence" value="ECO:0007669"/>
    <property type="project" value="UniProtKB-KW"/>
</dbReference>